<reference evidence="1" key="1">
    <citation type="journal article" date="2020" name="Stud. Mycol.">
        <title>101 Dothideomycetes genomes: a test case for predicting lifestyles and emergence of pathogens.</title>
        <authorList>
            <person name="Haridas S."/>
            <person name="Albert R."/>
            <person name="Binder M."/>
            <person name="Bloem J."/>
            <person name="Labutti K."/>
            <person name="Salamov A."/>
            <person name="Andreopoulos B."/>
            <person name="Baker S."/>
            <person name="Barry K."/>
            <person name="Bills G."/>
            <person name="Bluhm B."/>
            <person name="Cannon C."/>
            <person name="Castanera R."/>
            <person name="Culley D."/>
            <person name="Daum C."/>
            <person name="Ezra D."/>
            <person name="Gonzalez J."/>
            <person name="Henrissat B."/>
            <person name="Kuo A."/>
            <person name="Liang C."/>
            <person name="Lipzen A."/>
            <person name="Lutzoni F."/>
            <person name="Magnuson J."/>
            <person name="Mondo S."/>
            <person name="Nolan M."/>
            <person name="Ohm R."/>
            <person name="Pangilinan J."/>
            <person name="Park H.-J."/>
            <person name="Ramirez L."/>
            <person name="Alfaro M."/>
            <person name="Sun H."/>
            <person name="Tritt A."/>
            <person name="Yoshinaga Y."/>
            <person name="Zwiers L.-H."/>
            <person name="Turgeon B."/>
            <person name="Goodwin S."/>
            <person name="Spatafora J."/>
            <person name="Crous P."/>
            <person name="Grigoriev I."/>
        </authorList>
    </citation>
    <scope>NUCLEOTIDE SEQUENCE</scope>
    <source>
        <strain evidence="1">CBS 525.71</strain>
    </source>
</reference>
<proteinExistence type="predicted"/>
<name>A0ACB6SDK1_9PLEO</name>
<gene>
    <name evidence="1" type="ORF">BU25DRAFT_150592</name>
</gene>
<organism evidence="1 2">
    <name type="scientific">Macroventuria anomochaeta</name>
    <dbReference type="NCBI Taxonomy" id="301207"/>
    <lineage>
        <taxon>Eukaryota</taxon>
        <taxon>Fungi</taxon>
        <taxon>Dikarya</taxon>
        <taxon>Ascomycota</taxon>
        <taxon>Pezizomycotina</taxon>
        <taxon>Dothideomycetes</taxon>
        <taxon>Pleosporomycetidae</taxon>
        <taxon>Pleosporales</taxon>
        <taxon>Pleosporineae</taxon>
        <taxon>Didymellaceae</taxon>
        <taxon>Macroventuria</taxon>
    </lineage>
</organism>
<dbReference type="EMBL" id="MU006703">
    <property type="protein sequence ID" value="KAF2632391.1"/>
    <property type="molecule type" value="Genomic_DNA"/>
</dbReference>
<accession>A0ACB6SDK1</accession>
<sequence length="102" mass="11249">MMRGEGPRSAWPLRIEPQIKHCSRVPAGERRRQPSQHAGGRHTPYTSISHWHASHSTKKTSSPCESKSGDPSPSGAPRTSGPRHSVIKRAHVKENRDLGVES</sequence>
<comment type="caution">
    <text evidence="1">The sequence shown here is derived from an EMBL/GenBank/DDBJ whole genome shotgun (WGS) entry which is preliminary data.</text>
</comment>
<protein>
    <submittedName>
        <fullName evidence="1">Uncharacterized protein</fullName>
    </submittedName>
</protein>
<evidence type="ECO:0000313" key="2">
    <source>
        <dbReference type="Proteomes" id="UP000799754"/>
    </source>
</evidence>
<dbReference type="Proteomes" id="UP000799754">
    <property type="component" value="Unassembled WGS sequence"/>
</dbReference>
<keyword evidence="2" id="KW-1185">Reference proteome</keyword>
<evidence type="ECO:0000313" key="1">
    <source>
        <dbReference type="EMBL" id="KAF2632391.1"/>
    </source>
</evidence>